<dbReference type="Proteomes" id="UP000265520">
    <property type="component" value="Unassembled WGS sequence"/>
</dbReference>
<sequence length="85" mass="8872">SDVDASTKGYSNCVDETLKGTIPETDVVPDVGTSVAPETVTSKTICDNAVEVNATEKEKTPGVAKFVNNLVDYSESNESSKSLSG</sequence>
<organism evidence="1 2">
    <name type="scientific">Trifolium medium</name>
    <dbReference type="NCBI Taxonomy" id="97028"/>
    <lineage>
        <taxon>Eukaryota</taxon>
        <taxon>Viridiplantae</taxon>
        <taxon>Streptophyta</taxon>
        <taxon>Embryophyta</taxon>
        <taxon>Tracheophyta</taxon>
        <taxon>Spermatophyta</taxon>
        <taxon>Magnoliopsida</taxon>
        <taxon>eudicotyledons</taxon>
        <taxon>Gunneridae</taxon>
        <taxon>Pentapetalae</taxon>
        <taxon>rosids</taxon>
        <taxon>fabids</taxon>
        <taxon>Fabales</taxon>
        <taxon>Fabaceae</taxon>
        <taxon>Papilionoideae</taxon>
        <taxon>50 kb inversion clade</taxon>
        <taxon>NPAAA clade</taxon>
        <taxon>Hologalegina</taxon>
        <taxon>IRL clade</taxon>
        <taxon>Trifolieae</taxon>
        <taxon>Trifolium</taxon>
    </lineage>
</organism>
<feature type="non-terminal residue" evidence="1">
    <location>
        <position position="85"/>
    </location>
</feature>
<accession>A0A392TLK7</accession>
<reference evidence="1 2" key="1">
    <citation type="journal article" date="2018" name="Front. Plant Sci.">
        <title>Red Clover (Trifolium pratense) and Zigzag Clover (T. medium) - A Picture of Genomic Similarities and Differences.</title>
        <authorList>
            <person name="Dluhosova J."/>
            <person name="Istvanek J."/>
            <person name="Nedelnik J."/>
            <person name="Repkova J."/>
        </authorList>
    </citation>
    <scope>NUCLEOTIDE SEQUENCE [LARGE SCALE GENOMIC DNA]</scope>
    <source>
        <strain evidence="2">cv. 10/8</strain>
        <tissue evidence="1">Leaf</tissue>
    </source>
</reference>
<evidence type="ECO:0000313" key="1">
    <source>
        <dbReference type="EMBL" id="MCI61852.1"/>
    </source>
</evidence>
<keyword evidence="2" id="KW-1185">Reference proteome</keyword>
<feature type="non-terminal residue" evidence="1">
    <location>
        <position position="1"/>
    </location>
</feature>
<evidence type="ECO:0000313" key="2">
    <source>
        <dbReference type="Proteomes" id="UP000265520"/>
    </source>
</evidence>
<name>A0A392TLK7_9FABA</name>
<proteinExistence type="predicted"/>
<dbReference type="EMBL" id="LXQA010607680">
    <property type="protein sequence ID" value="MCI61852.1"/>
    <property type="molecule type" value="Genomic_DNA"/>
</dbReference>
<protein>
    <submittedName>
        <fullName evidence="1">Uncharacterized protein</fullName>
    </submittedName>
</protein>
<dbReference type="AlphaFoldDB" id="A0A392TLK7"/>
<comment type="caution">
    <text evidence="1">The sequence shown here is derived from an EMBL/GenBank/DDBJ whole genome shotgun (WGS) entry which is preliminary data.</text>
</comment>